<keyword evidence="1" id="KW-0597">Phosphoprotein</keyword>
<dbReference type="InterPro" id="IPR036641">
    <property type="entry name" value="HPT_dom_sf"/>
</dbReference>
<dbReference type="CDD" id="cd17574">
    <property type="entry name" value="REC_OmpR"/>
    <property type="match status" value="1"/>
</dbReference>
<dbReference type="EMBL" id="JAXQNN010000001">
    <property type="protein sequence ID" value="MDZ5710858.1"/>
    <property type="molecule type" value="Genomic_DNA"/>
</dbReference>
<dbReference type="GO" id="GO:0052621">
    <property type="term" value="F:diguanylate cyclase activity"/>
    <property type="evidence" value="ECO:0007669"/>
    <property type="project" value="UniProtKB-EC"/>
</dbReference>
<protein>
    <submittedName>
        <fullName evidence="4">Diguanylate cyclase</fullName>
        <ecNumber evidence="4">2.7.7.65</ecNumber>
    </submittedName>
</protein>
<comment type="caution">
    <text evidence="4">The sequence shown here is derived from an EMBL/GenBank/DDBJ whole genome shotgun (WGS) entry which is preliminary data.</text>
</comment>
<dbReference type="EC" id="2.7.7.65" evidence="4"/>
<dbReference type="Proteomes" id="UP001292084">
    <property type="component" value="Unassembled WGS sequence"/>
</dbReference>
<proteinExistence type="predicted"/>
<dbReference type="Gene3D" id="3.40.50.2300">
    <property type="match status" value="2"/>
</dbReference>
<reference evidence="4 5" key="1">
    <citation type="submission" date="2023-12" db="EMBL/GenBank/DDBJ databases">
        <title>Jeotgalibacillus haloalkaliphilus sp. nov., a novel salt-tolerant bacteria, isolated from the estuary of the Fenhe River into the Yellow River.</title>
        <authorList>
            <person name="Li Y."/>
        </authorList>
    </citation>
    <scope>NUCLEOTIDE SEQUENCE [LARGE SCALE GENOMIC DNA]</scope>
    <source>
        <strain evidence="4 5">HH7-29</strain>
    </source>
</reference>
<dbReference type="InterPro" id="IPR001789">
    <property type="entry name" value="Sig_transdc_resp-reg_receiver"/>
</dbReference>
<dbReference type="Pfam" id="PF00072">
    <property type="entry name" value="Response_reg"/>
    <property type="match status" value="2"/>
</dbReference>
<feature type="modified residue" description="4-aspartylphosphate" evidence="1">
    <location>
        <position position="470"/>
    </location>
</feature>
<dbReference type="SUPFAM" id="SSF55073">
    <property type="entry name" value="Nucleotide cyclase"/>
    <property type="match status" value="1"/>
</dbReference>
<dbReference type="InterPro" id="IPR000160">
    <property type="entry name" value="GGDEF_dom"/>
</dbReference>
<dbReference type="PROSITE" id="PS50110">
    <property type="entry name" value="RESPONSE_REGULATORY"/>
    <property type="match status" value="2"/>
</dbReference>
<keyword evidence="4" id="KW-0548">Nucleotidyltransferase</keyword>
<dbReference type="InterPro" id="IPR029787">
    <property type="entry name" value="Nucleotide_cyclase"/>
</dbReference>
<evidence type="ECO:0000259" key="2">
    <source>
        <dbReference type="PROSITE" id="PS50110"/>
    </source>
</evidence>
<evidence type="ECO:0000256" key="1">
    <source>
        <dbReference type="PROSITE-ProRule" id="PRU00169"/>
    </source>
</evidence>
<dbReference type="InterPro" id="IPR011006">
    <property type="entry name" value="CheY-like_superfamily"/>
</dbReference>
<dbReference type="Pfam" id="PF00990">
    <property type="entry name" value="GGDEF"/>
    <property type="match status" value="1"/>
</dbReference>
<dbReference type="PANTHER" id="PTHR45138">
    <property type="entry name" value="REGULATORY COMPONENTS OF SENSORY TRANSDUCTION SYSTEM"/>
    <property type="match status" value="1"/>
</dbReference>
<dbReference type="RefSeq" id="WP_322419888.1">
    <property type="nucleotide sequence ID" value="NZ_JAXQNN010000001.1"/>
</dbReference>
<name>A0ABU5KI05_9BACL</name>
<dbReference type="SUPFAM" id="SSF52172">
    <property type="entry name" value="CheY-like"/>
    <property type="match status" value="2"/>
</dbReference>
<keyword evidence="5" id="KW-1185">Reference proteome</keyword>
<dbReference type="InterPro" id="IPR043128">
    <property type="entry name" value="Rev_trsase/Diguanyl_cyclase"/>
</dbReference>
<feature type="domain" description="Response regulatory" evidence="2">
    <location>
        <begin position="413"/>
        <end position="537"/>
    </location>
</feature>
<dbReference type="NCBIfam" id="TIGR00254">
    <property type="entry name" value="GGDEF"/>
    <property type="match status" value="1"/>
</dbReference>
<organism evidence="4 5">
    <name type="scientific">Jeotgalibacillus haloalkalitolerans</name>
    <dbReference type="NCBI Taxonomy" id="3104292"/>
    <lineage>
        <taxon>Bacteria</taxon>
        <taxon>Bacillati</taxon>
        <taxon>Bacillota</taxon>
        <taxon>Bacilli</taxon>
        <taxon>Bacillales</taxon>
        <taxon>Caryophanaceae</taxon>
        <taxon>Jeotgalibacillus</taxon>
    </lineage>
</organism>
<gene>
    <name evidence="4" type="ORF">UFB30_01435</name>
</gene>
<evidence type="ECO:0000313" key="4">
    <source>
        <dbReference type="EMBL" id="MDZ5710858.1"/>
    </source>
</evidence>
<dbReference type="SUPFAM" id="SSF47226">
    <property type="entry name" value="Histidine-containing phosphotransfer domain, HPT domain"/>
    <property type="match status" value="1"/>
</dbReference>
<dbReference type="SMART" id="SM00448">
    <property type="entry name" value="REC"/>
    <property type="match status" value="2"/>
</dbReference>
<dbReference type="SMART" id="SM00267">
    <property type="entry name" value="GGDEF"/>
    <property type="match status" value="1"/>
</dbReference>
<feature type="domain" description="GGDEF" evidence="3">
    <location>
        <begin position="269"/>
        <end position="401"/>
    </location>
</feature>
<sequence length="542" mass="62035">MSTKYQEMLNKRIEQTVMEWSAKHAVTEDECYRFFHGLKGTAGTIGLTALSDQAEKALAELEEDGTRILTGEEWRKFFAHDQIKAFTQEAATIEQLEEIQGELDDQPESVPFILMIEKDVEFIKRMKGFLEENAFQVITTMTLSKGLEHYYDLSPDLLIVDLDLLSEGEELLISEMMKKARKDLTPIILVSGELTDEKRIAAYEMGVLDVIGKPINENIIIPFLRNRIFQRNMLLGQIRNDFLTGALKRDCLEHEVLQVTKKMLEGETGSAVFAMVDLDHFKQVNDTYGHPAGDEVLRTFAKIILETKDPADRLIRFGGEEFSVVFPESTYEEAEKKIQNWREAFNQHVFSSGEQEFNVQFSAGLNEWHGAVHIKEILECADKSLYYAKENGRNCTVRYSEVIKLQLATEQMVLIVVDDDELVREMLKDHFERRGKVGGRSVDVKTYANGVDFLQGDWYTAGKKYMILLDGMMPKMDGIEVLAKLREAYGTRNILVSMLTARQGDQEVERALGLGADDYMVKPFNVREVASRIDRMMERMFS</sequence>
<dbReference type="Gene3D" id="3.30.70.270">
    <property type="match status" value="1"/>
</dbReference>
<evidence type="ECO:0000313" key="5">
    <source>
        <dbReference type="Proteomes" id="UP001292084"/>
    </source>
</evidence>
<dbReference type="InterPro" id="IPR050469">
    <property type="entry name" value="Diguanylate_Cyclase"/>
</dbReference>
<dbReference type="PROSITE" id="PS50887">
    <property type="entry name" value="GGDEF"/>
    <property type="match status" value="1"/>
</dbReference>
<accession>A0ABU5KI05</accession>
<evidence type="ECO:0000259" key="3">
    <source>
        <dbReference type="PROSITE" id="PS50887"/>
    </source>
</evidence>
<keyword evidence="4" id="KW-0808">Transferase</keyword>
<dbReference type="PANTHER" id="PTHR45138:SF9">
    <property type="entry name" value="DIGUANYLATE CYCLASE DGCM-RELATED"/>
    <property type="match status" value="1"/>
</dbReference>
<dbReference type="CDD" id="cd01949">
    <property type="entry name" value="GGDEF"/>
    <property type="match status" value="1"/>
</dbReference>
<feature type="domain" description="Response regulatory" evidence="2">
    <location>
        <begin position="112"/>
        <end position="228"/>
    </location>
</feature>
<feature type="modified residue" description="4-aspartylphosphate" evidence="1">
    <location>
        <position position="161"/>
    </location>
</feature>